<dbReference type="InterPro" id="IPR036291">
    <property type="entry name" value="NAD(P)-bd_dom_sf"/>
</dbReference>
<dbReference type="InterPro" id="IPR016040">
    <property type="entry name" value="NAD(P)-bd_dom"/>
</dbReference>
<sequence>MAEVTKTIAFFGATGGTALAALELSLRAGYQCSAIVRSAEKLQGMLSEGTPRTNLRVVQGDALNPEPVREVLVDPTTGTVVDTLIYGLGARPTSLNPLTAKFLFPNICEDTTKVILSVLQELKPPTAPFICSVSTTGLGGSKDVPFLYGPFYHWMLKTPHNDKAKMEELVKGAGAIGTFRSWLLVRPTLLSDGEATYGQIKAGYEGMEKNKDFGGQLSLSNGGSGWRSVNGNAIGYTISRKDVGAFIFEEAVANGGSRFGERTVTLSHW</sequence>
<keyword evidence="4" id="KW-1185">Reference proteome</keyword>
<proteinExistence type="inferred from homology"/>
<comment type="similarity">
    <text evidence="1">Belongs to the avfA family.</text>
</comment>
<dbReference type="Proteomes" id="UP001373714">
    <property type="component" value="Unassembled WGS sequence"/>
</dbReference>
<dbReference type="PANTHER" id="PTHR43355">
    <property type="entry name" value="FLAVIN REDUCTASE (NADPH)"/>
    <property type="match status" value="1"/>
</dbReference>
<protein>
    <recommendedName>
        <fullName evidence="2">NAD(P)-binding domain-containing protein</fullName>
    </recommendedName>
</protein>
<dbReference type="EMBL" id="JAVHNS010000002">
    <property type="protein sequence ID" value="KAK6362355.1"/>
    <property type="molecule type" value="Genomic_DNA"/>
</dbReference>
<evidence type="ECO:0000259" key="2">
    <source>
        <dbReference type="Pfam" id="PF13460"/>
    </source>
</evidence>
<dbReference type="SUPFAM" id="SSF51735">
    <property type="entry name" value="NAD(P)-binding Rossmann-fold domains"/>
    <property type="match status" value="1"/>
</dbReference>
<feature type="domain" description="NAD(P)-binding" evidence="2">
    <location>
        <begin position="12"/>
        <end position="201"/>
    </location>
</feature>
<accession>A0AAV9VK47</accession>
<name>A0AAV9VK47_9PEZI</name>
<reference evidence="3 4" key="1">
    <citation type="submission" date="2019-10" db="EMBL/GenBank/DDBJ databases">
        <authorList>
            <person name="Palmer J.M."/>
        </authorList>
    </citation>
    <scope>NUCLEOTIDE SEQUENCE [LARGE SCALE GENOMIC DNA]</scope>
    <source>
        <strain evidence="3 4">TWF730</strain>
    </source>
</reference>
<dbReference type="Pfam" id="PF13460">
    <property type="entry name" value="NAD_binding_10"/>
    <property type="match status" value="1"/>
</dbReference>
<dbReference type="PANTHER" id="PTHR43355:SF2">
    <property type="entry name" value="FLAVIN REDUCTASE (NADPH)"/>
    <property type="match status" value="1"/>
</dbReference>
<evidence type="ECO:0000313" key="3">
    <source>
        <dbReference type="EMBL" id="KAK6362355.1"/>
    </source>
</evidence>
<comment type="caution">
    <text evidence="3">The sequence shown here is derived from an EMBL/GenBank/DDBJ whole genome shotgun (WGS) entry which is preliminary data.</text>
</comment>
<evidence type="ECO:0000313" key="4">
    <source>
        <dbReference type="Proteomes" id="UP001373714"/>
    </source>
</evidence>
<organism evidence="3 4">
    <name type="scientific">Orbilia blumenaviensis</name>
    <dbReference type="NCBI Taxonomy" id="1796055"/>
    <lineage>
        <taxon>Eukaryota</taxon>
        <taxon>Fungi</taxon>
        <taxon>Dikarya</taxon>
        <taxon>Ascomycota</taxon>
        <taxon>Pezizomycotina</taxon>
        <taxon>Orbiliomycetes</taxon>
        <taxon>Orbiliales</taxon>
        <taxon>Orbiliaceae</taxon>
        <taxon>Orbilia</taxon>
    </lineage>
</organism>
<dbReference type="GO" id="GO:0042602">
    <property type="term" value="F:riboflavin reductase (NADPH) activity"/>
    <property type="evidence" value="ECO:0007669"/>
    <property type="project" value="TreeGrafter"/>
</dbReference>
<dbReference type="GO" id="GO:0004074">
    <property type="term" value="F:biliverdin reductase [NAD(P)H] activity"/>
    <property type="evidence" value="ECO:0007669"/>
    <property type="project" value="TreeGrafter"/>
</dbReference>
<gene>
    <name evidence="3" type="ORF">TWF730_006049</name>
</gene>
<evidence type="ECO:0000256" key="1">
    <source>
        <dbReference type="ARBA" id="ARBA00038376"/>
    </source>
</evidence>
<dbReference type="AlphaFoldDB" id="A0AAV9VK47"/>
<dbReference type="InterPro" id="IPR051606">
    <property type="entry name" value="Polyketide_Oxido-like"/>
</dbReference>
<dbReference type="Gene3D" id="3.40.50.720">
    <property type="entry name" value="NAD(P)-binding Rossmann-like Domain"/>
    <property type="match status" value="1"/>
</dbReference>